<feature type="compositionally biased region" description="Basic and acidic residues" evidence="1">
    <location>
        <begin position="14"/>
        <end position="55"/>
    </location>
</feature>
<evidence type="ECO:0000313" key="3">
    <source>
        <dbReference type="EMBL" id="KAF2007419.1"/>
    </source>
</evidence>
<gene>
    <name evidence="3" type="ORF">P154DRAFT_517155</name>
</gene>
<organism evidence="3 4">
    <name type="scientific">Amniculicola lignicola CBS 123094</name>
    <dbReference type="NCBI Taxonomy" id="1392246"/>
    <lineage>
        <taxon>Eukaryota</taxon>
        <taxon>Fungi</taxon>
        <taxon>Dikarya</taxon>
        <taxon>Ascomycota</taxon>
        <taxon>Pezizomycotina</taxon>
        <taxon>Dothideomycetes</taxon>
        <taxon>Pleosporomycetidae</taxon>
        <taxon>Pleosporales</taxon>
        <taxon>Amniculicolaceae</taxon>
        <taxon>Amniculicola</taxon>
    </lineage>
</organism>
<sequence>MEEEKRGFTQKRWVHTDSEGVEGGDVKSEDAKIKGEDIKSEVVQGEDVKSDDKTPPVKRQSPPTNQRGEEIVFQPCWPPPGYQFVPSGRPWVTWRCRKLAEKLFVVYHPRSRRKLGGPVGLHVPREVAEQASEEFEAKRESLSDWLLQDLGEKYPKMPPADKVKLHEKILQGDSEFIGKKAVRYDETMIMAHIRDHHTIFKSLVWKAERTGDREKIARARQRVRYRVAEILAIWRGEL</sequence>
<proteinExistence type="predicted"/>
<dbReference type="OrthoDB" id="5381833at2759"/>
<dbReference type="AlphaFoldDB" id="A0A6A5X3C3"/>
<accession>A0A6A5X3C3</accession>
<dbReference type="Proteomes" id="UP000799779">
    <property type="component" value="Unassembled WGS sequence"/>
</dbReference>
<dbReference type="InterPro" id="IPR018744">
    <property type="entry name" value="DUF2293"/>
</dbReference>
<evidence type="ECO:0000256" key="1">
    <source>
        <dbReference type="SAM" id="MobiDB-lite"/>
    </source>
</evidence>
<evidence type="ECO:0000259" key="2">
    <source>
        <dbReference type="Pfam" id="PF10056"/>
    </source>
</evidence>
<dbReference type="Pfam" id="PF10056">
    <property type="entry name" value="DUF2293"/>
    <property type="match status" value="1"/>
</dbReference>
<reference evidence="3" key="1">
    <citation type="journal article" date="2020" name="Stud. Mycol.">
        <title>101 Dothideomycetes genomes: a test case for predicting lifestyles and emergence of pathogens.</title>
        <authorList>
            <person name="Haridas S."/>
            <person name="Albert R."/>
            <person name="Binder M."/>
            <person name="Bloem J."/>
            <person name="Labutti K."/>
            <person name="Salamov A."/>
            <person name="Andreopoulos B."/>
            <person name="Baker S."/>
            <person name="Barry K."/>
            <person name="Bills G."/>
            <person name="Bluhm B."/>
            <person name="Cannon C."/>
            <person name="Castanera R."/>
            <person name="Culley D."/>
            <person name="Daum C."/>
            <person name="Ezra D."/>
            <person name="Gonzalez J."/>
            <person name="Henrissat B."/>
            <person name="Kuo A."/>
            <person name="Liang C."/>
            <person name="Lipzen A."/>
            <person name="Lutzoni F."/>
            <person name="Magnuson J."/>
            <person name="Mondo S."/>
            <person name="Nolan M."/>
            <person name="Ohm R."/>
            <person name="Pangilinan J."/>
            <person name="Park H.-J."/>
            <person name="Ramirez L."/>
            <person name="Alfaro M."/>
            <person name="Sun H."/>
            <person name="Tritt A."/>
            <person name="Yoshinaga Y."/>
            <person name="Zwiers L.-H."/>
            <person name="Turgeon B."/>
            <person name="Goodwin S."/>
            <person name="Spatafora J."/>
            <person name="Crous P."/>
            <person name="Grigoriev I."/>
        </authorList>
    </citation>
    <scope>NUCLEOTIDE SEQUENCE</scope>
    <source>
        <strain evidence="3">CBS 123094</strain>
    </source>
</reference>
<feature type="domain" description="DUF2293" evidence="2">
    <location>
        <begin position="150"/>
        <end position="235"/>
    </location>
</feature>
<dbReference type="EMBL" id="ML977557">
    <property type="protein sequence ID" value="KAF2007419.1"/>
    <property type="molecule type" value="Genomic_DNA"/>
</dbReference>
<feature type="region of interest" description="Disordered" evidence="1">
    <location>
        <begin position="1"/>
        <end position="70"/>
    </location>
</feature>
<keyword evidence="4" id="KW-1185">Reference proteome</keyword>
<protein>
    <recommendedName>
        <fullName evidence="2">DUF2293 domain-containing protein</fullName>
    </recommendedName>
</protein>
<name>A0A6A5X3C3_9PLEO</name>
<evidence type="ECO:0000313" key="4">
    <source>
        <dbReference type="Proteomes" id="UP000799779"/>
    </source>
</evidence>